<gene>
    <name evidence="6" type="ORF">LTR36_001021</name>
</gene>
<dbReference type="PANTHER" id="PTHR10272:SF0">
    <property type="entry name" value="PLATELET-ACTIVATING FACTOR ACETYLHYDROLASE"/>
    <property type="match status" value="1"/>
</dbReference>
<feature type="compositionally biased region" description="Basic and acidic residues" evidence="5">
    <location>
        <begin position="20"/>
        <end position="36"/>
    </location>
</feature>
<evidence type="ECO:0000313" key="6">
    <source>
        <dbReference type="EMBL" id="KAK4547365.1"/>
    </source>
</evidence>
<dbReference type="GO" id="GO:0003847">
    <property type="term" value="F:1-alkyl-2-acetylglycerophosphocholine esterase activity"/>
    <property type="evidence" value="ECO:0007669"/>
    <property type="project" value="UniProtKB-EC"/>
</dbReference>
<evidence type="ECO:0000313" key="7">
    <source>
        <dbReference type="Proteomes" id="UP001324427"/>
    </source>
</evidence>
<evidence type="ECO:0000256" key="1">
    <source>
        <dbReference type="ARBA" id="ARBA00013201"/>
    </source>
</evidence>
<dbReference type="Gene3D" id="3.40.50.1820">
    <property type="entry name" value="alpha/beta hydrolase"/>
    <property type="match status" value="1"/>
</dbReference>
<proteinExistence type="predicted"/>
<organism evidence="6 7">
    <name type="scientific">Oleoguttula mirabilis</name>
    <dbReference type="NCBI Taxonomy" id="1507867"/>
    <lineage>
        <taxon>Eukaryota</taxon>
        <taxon>Fungi</taxon>
        <taxon>Dikarya</taxon>
        <taxon>Ascomycota</taxon>
        <taxon>Pezizomycotina</taxon>
        <taxon>Dothideomycetes</taxon>
        <taxon>Dothideomycetidae</taxon>
        <taxon>Mycosphaerellales</taxon>
        <taxon>Teratosphaeriaceae</taxon>
        <taxon>Oleoguttula</taxon>
    </lineage>
</organism>
<feature type="compositionally biased region" description="Basic and acidic residues" evidence="5">
    <location>
        <begin position="584"/>
        <end position="604"/>
    </location>
</feature>
<dbReference type="PANTHER" id="PTHR10272">
    <property type="entry name" value="PLATELET-ACTIVATING FACTOR ACETYLHYDROLASE"/>
    <property type="match status" value="1"/>
</dbReference>
<sequence length="630" mass="70910">MPRFPGALQKGDGGTSKIPNAREPKVRPPRGWRDTRFIPGRSLPTYTGSYPVATMEIEVPARDPRHFSNIKRDHRHVLQLETVLMTVYYPRSHSERNLAQKDKKLSRELWLGRPRVEMARGYGKFAGIGSLAIPLFLPAMFTKLPAYRNAPVADYWAPATDTKEGGIEAKTTTGSKPDGAADEPCFPLMLFSHGLGGTRTMYSSVCGEFASYGFVVCAVEHRDGSGPRTYVNHAKCGLGSMIEREKEGQIDHNAAEKTRGYDVIDYLFPKDNPYDTSPRGDKGVDTELRNAQIELRVAELEEAYYLMSEIHAGKGQNVADRNLRAEGYKASSSHGLKGVDWGRWKDRFHLDHVTACGHSFGAATVTEMLRHDDRFNYVSQGIIYDIWGAGTTPVEEEAPHHRIHAPLLAVNSEAFTYWPSNFELVESLIKEAQAEPEPSPSWLMTLRGTVHISQSDFSLLYPKVCSFFLKMVANPRRALDLNINASLEFLSLVLPTELAQVNRAYKNESLLESEASPLDRIPSTQLHRPKSELVAVRLKIRHEWLYRLSPTLFRAFDRRRAERTGRAPETGDEIWLHVKPTPESIERHLEKNEGQGQVKEEKFEQAAPMMSDETDPASKQQDATRHKTGS</sequence>
<keyword evidence="7" id="KW-1185">Reference proteome</keyword>
<dbReference type="Proteomes" id="UP001324427">
    <property type="component" value="Unassembled WGS sequence"/>
</dbReference>
<feature type="region of interest" description="Disordered" evidence="5">
    <location>
        <begin position="1"/>
        <end position="38"/>
    </location>
</feature>
<name>A0AAV9JP70_9PEZI</name>
<reference evidence="6 7" key="1">
    <citation type="submission" date="2021-11" db="EMBL/GenBank/DDBJ databases">
        <title>Black yeast isolated from Biological Soil Crust.</title>
        <authorList>
            <person name="Kurbessoian T."/>
        </authorList>
    </citation>
    <scope>NUCLEOTIDE SEQUENCE [LARGE SCALE GENOMIC DNA]</scope>
    <source>
        <strain evidence="6 7">CCFEE 5522</strain>
    </source>
</reference>
<evidence type="ECO:0000256" key="4">
    <source>
        <dbReference type="ARBA" id="ARBA00023098"/>
    </source>
</evidence>
<keyword evidence="3" id="KW-0442">Lipid degradation</keyword>
<dbReference type="GO" id="GO:0016042">
    <property type="term" value="P:lipid catabolic process"/>
    <property type="evidence" value="ECO:0007669"/>
    <property type="project" value="UniProtKB-KW"/>
</dbReference>
<dbReference type="Pfam" id="PF03403">
    <property type="entry name" value="PAF-AH_p_II"/>
    <property type="match status" value="1"/>
</dbReference>
<evidence type="ECO:0000256" key="2">
    <source>
        <dbReference type="ARBA" id="ARBA00022801"/>
    </source>
</evidence>
<accession>A0AAV9JP70</accession>
<keyword evidence="2" id="KW-0378">Hydrolase</keyword>
<protein>
    <recommendedName>
        <fullName evidence="1">1-alkyl-2-acetylglycerophosphocholine esterase</fullName>
        <ecNumber evidence="1">3.1.1.47</ecNumber>
    </recommendedName>
</protein>
<keyword evidence="4" id="KW-0443">Lipid metabolism</keyword>
<dbReference type="SUPFAM" id="SSF53474">
    <property type="entry name" value="alpha/beta-Hydrolases"/>
    <property type="match status" value="1"/>
</dbReference>
<feature type="region of interest" description="Disordered" evidence="5">
    <location>
        <begin position="580"/>
        <end position="630"/>
    </location>
</feature>
<dbReference type="AlphaFoldDB" id="A0AAV9JP70"/>
<dbReference type="EMBL" id="JAVFHQ010000011">
    <property type="protein sequence ID" value="KAK4547365.1"/>
    <property type="molecule type" value="Genomic_DNA"/>
</dbReference>
<evidence type="ECO:0000256" key="5">
    <source>
        <dbReference type="SAM" id="MobiDB-lite"/>
    </source>
</evidence>
<evidence type="ECO:0000256" key="3">
    <source>
        <dbReference type="ARBA" id="ARBA00022963"/>
    </source>
</evidence>
<dbReference type="InterPro" id="IPR029058">
    <property type="entry name" value="AB_hydrolase_fold"/>
</dbReference>
<comment type="caution">
    <text evidence="6">The sequence shown here is derived from an EMBL/GenBank/DDBJ whole genome shotgun (WGS) entry which is preliminary data.</text>
</comment>
<dbReference type="EC" id="3.1.1.47" evidence="1"/>